<keyword evidence="2" id="KW-1185">Reference proteome</keyword>
<organism evidence="1 2">
    <name type="scientific">Peribacillus cavernae</name>
    <dbReference type="NCBI Taxonomy" id="1674310"/>
    <lineage>
        <taxon>Bacteria</taxon>
        <taxon>Bacillati</taxon>
        <taxon>Bacillota</taxon>
        <taxon>Bacilli</taxon>
        <taxon>Bacillales</taxon>
        <taxon>Bacillaceae</taxon>
        <taxon>Peribacillus</taxon>
    </lineage>
</organism>
<dbReference type="Proteomes" id="UP000267430">
    <property type="component" value="Unassembled WGS sequence"/>
</dbReference>
<evidence type="ECO:0000313" key="1">
    <source>
        <dbReference type="EMBL" id="RUQ32788.1"/>
    </source>
</evidence>
<dbReference type="EMBL" id="RYZZ01000001">
    <property type="protein sequence ID" value="RUQ32788.1"/>
    <property type="molecule type" value="Genomic_DNA"/>
</dbReference>
<proteinExistence type="predicted"/>
<protein>
    <submittedName>
        <fullName evidence="1">Uncharacterized protein</fullName>
    </submittedName>
</protein>
<dbReference type="RefSeq" id="WP_126863079.1">
    <property type="nucleotide sequence ID" value="NZ_JAUSTX010000003.1"/>
</dbReference>
<comment type="caution">
    <text evidence="1">The sequence shown here is derived from an EMBL/GenBank/DDBJ whole genome shotgun (WGS) entry which is preliminary data.</text>
</comment>
<dbReference type="AlphaFoldDB" id="A0A3S0UJ55"/>
<sequence length="65" mass="7556">MKMTWLINTGHNKDKSIPAFFIRSFRGAGEYYVHGGTNDIVVTEITNNEKEGFRMVLHRLIEQSR</sequence>
<accession>A0A3S0UJ55</accession>
<evidence type="ECO:0000313" key="2">
    <source>
        <dbReference type="Proteomes" id="UP000267430"/>
    </source>
</evidence>
<reference evidence="1 2" key="1">
    <citation type="submission" date="2018-12" db="EMBL/GenBank/DDBJ databases">
        <title>Bacillus chawlae sp. nov., Bacillus glennii sp. nov., and Bacillus saganii sp. nov. Isolated from the Vehicle Assembly Building at Kennedy Space Center where the Viking Spacecraft were Assembled.</title>
        <authorList>
            <person name="Seuylemezian A."/>
            <person name="Vaishampayan P."/>
        </authorList>
    </citation>
    <scope>NUCLEOTIDE SEQUENCE [LARGE SCALE GENOMIC DNA]</scope>
    <source>
        <strain evidence="1 2">L5</strain>
    </source>
</reference>
<name>A0A3S0UJ55_9BACI</name>
<gene>
    <name evidence="1" type="ORF">ELQ35_01495</name>
</gene>